<dbReference type="Pfam" id="PF14542">
    <property type="entry name" value="Acetyltransf_CG"/>
    <property type="match status" value="1"/>
</dbReference>
<accession>A0ABP8MQI8</accession>
<gene>
    <name evidence="2" type="ORF">GCM10023092_15990</name>
</gene>
<reference evidence="3" key="1">
    <citation type="journal article" date="2019" name="Int. J. Syst. Evol. Microbiol.">
        <title>The Global Catalogue of Microorganisms (GCM) 10K type strain sequencing project: providing services to taxonomists for standard genome sequencing and annotation.</title>
        <authorList>
            <consortium name="The Broad Institute Genomics Platform"/>
            <consortium name="The Broad Institute Genome Sequencing Center for Infectious Disease"/>
            <person name="Wu L."/>
            <person name="Ma J."/>
        </authorList>
    </citation>
    <scope>NUCLEOTIDE SEQUENCE [LARGE SCALE GENOMIC DNA]</scope>
    <source>
        <strain evidence="3">JCM 31921</strain>
    </source>
</reference>
<dbReference type="SUPFAM" id="SSF55729">
    <property type="entry name" value="Acyl-CoA N-acyltransferases (Nat)"/>
    <property type="match status" value="1"/>
</dbReference>
<organism evidence="2 3">
    <name type="scientific">Rurimicrobium arvi</name>
    <dbReference type="NCBI Taxonomy" id="2049916"/>
    <lineage>
        <taxon>Bacteria</taxon>
        <taxon>Pseudomonadati</taxon>
        <taxon>Bacteroidota</taxon>
        <taxon>Chitinophagia</taxon>
        <taxon>Chitinophagales</taxon>
        <taxon>Chitinophagaceae</taxon>
        <taxon>Rurimicrobium</taxon>
    </lineage>
</organism>
<dbReference type="EMBL" id="BAABEZ010000022">
    <property type="protein sequence ID" value="GAA4454248.1"/>
    <property type="molecule type" value="Genomic_DNA"/>
</dbReference>
<dbReference type="PROSITE" id="PS51729">
    <property type="entry name" value="GNAT_YJDJ"/>
    <property type="match status" value="1"/>
</dbReference>
<keyword evidence="3" id="KW-1185">Reference proteome</keyword>
<evidence type="ECO:0000259" key="1">
    <source>
        <dbReference type="PROSITE" id="PS51729"/>
    </source>
</evidence>
<dbReference type="Gene3D" id="3.40.630.30">
    <property type="match status" value="1"/>
</dbReference>
<name>A0ABP8MQI8_9BACT</name>
<comment type="caution">
    <text evidence="2">The sequence shown here is derived from an EMBL/GenBank/DDBJ whole genome shotgun (WGS) entry which is preliminary data.</text>
</comment>
<dbReference type="Proteomes" id="UP001501410">
    <property type="component" value="Unassembled WGS sequence"/>
</dbReference>
<protein>
    <submittedName>
        <fullName evidence="2">GNAT family N-acetyltransferase</fullName>
    </submittedName>
</protein>
<dbReference type="InterPro" id="IPR031165">
    <property type="entry name" value="GNAT_YJDJ"/>
</dbReference>
<feature type="domain" description="N-acetyltransferase" evidence="1">
    <location>
        <begin position="12"/>
        <end position="99"/>
    </location>
</feature>
<dbReference type="InterPro" id="IPR016181">
    <property type="entry name" value="Acyl_CoA_acyltransferase"/>
</dbReference>
<evidence type="ECO:0000313" key="2">
    <source>
        <dbReference type="EMBL" id="GAA4454248.1"/>
    </source>
</evidence>
<dbReference type="PANTHER" id="PTHR31435:SF10">
    <property type="entry name" value="BSR4717 PROTEIN"/>
    <property type="match status" value="1"/>
</dbReference>
<sequence length="99" mass="11179">MPTFVFMKILHHDDGKKGRFFIEADGSTAAEMTYVWAGPQKIIIDHTEVDERLKGMNAGKQLLAEAVAFARKEHLKILPLCPFAAAQMNKTPEYQDVLF</sequence>
<dbReference type="PANTHER" id="PTHR31435">
    <property type="entry name" value="PROTEIN NATD1"/>
    <property type="match status" value="1"/>
</dbReference>
<proteinExistence type="predicted"/>
<evidence type="ECO:0000313" key="3">
    <source>
        <dbReference type="Proteomes" id="UP001501410"/>
    </source>
</evidence>
<dbReference type="InterPro" id="IPR045057">
    <property type="entry name" value="Gcn5-rel_NAT"/>
</dbReference>